<dbReference type="Proteomes" id="UP000887159">
    <property type="component" value="Unassembled WGS sequence"/>
</dbReference>
<keyword evidence="4" id="KW-0175">Coiled coil</keyword>
<evidence type="ECO:0000256" key="6">
    <source>
        <dbReference type="ARBA" id="ARBA00023212"/>
    </source>
</evidence>
<comment type="caution">
    <text evidence="9">The sequence shown here is derived from an EMBL/GenBank/DDBJ whole genome shotgun (WGS) entry which is preliminary data.</text>
</comment>
<dbReference type="EMBL" id="BMAU01021369">
    <property type="protein sequence ID" value="GFY24391.1"/>
    <property type="molecule type" value="Genomic_DNA"/>
</dbReference>
<dbReference type="GO" id="GO:0003777">
    <property type="term" value="F:microtubule motor activity"/>
    <property type="evidence" value="ECO:0007669"/>
    <property type="project" value="InterPro"/>
</dbReference>
<keyword evidence="6" id="KW-0963">Cytoplasm</keyword>
<name>A0A8X7B9P8_TRICX</name>
<keyword evidence="10" id="KW-1185">Reference proteome</keyword>
<dbReference type="GO" id="GO:0000278">
    <property type="term" value="P:mitotic cell cycle"/>
    <property type="evidence" value="ECO:0007669"/>
    <property type="project" value="TreeGrafter"/>
</dbReference>
<dbReference type="InterPro" id="IPR027640">
    <property type="entry name" value="Kinesin-like_fam"/>
</dbReference>
<evidence type="ECO:0000313" key="10">
    <source>
        <dbReference type="Proteomes" id="UP000887159"/>
    </source>
</evidence>
<evidence type="ECO:0000313" key="9">
    <source>
        <dbReference type="EMBL" id="GFY24391.1"/>
    </source>
</evidence>
<organism evidence="9 10">
    <name type="scientific">Trichonephila clavipes</name>
    <name type="common">Golden silk orbweaver</name>
    <name type="synonym">Nephila clavipes</name>
    <dbReference type="NCBI Taxonomy" id="2585209"/>
    <lineage>
        <taxon>Eukaryota</taxon>
        <taxon>Metazoa</taxon>
        <taxon>Ecdysozoa</taxon>
        <taxon>Arthropoda</taxon>
        <taxon>Chelicerata</taxon>
        <taxon>Arachnida</taxon>
        <taxon>Araneae</taxon>
        <taxon>Araneomorphae</taxon>
        <taxon>Entelegynae</taxon>
        <taxon>Araneoidea</taxon>
        <taxon>Nephilidae</taxon>
        <taxon>Trichonephila</taxon>
    </lineage>
</organism>
<evidence type="ECO:0000256" key="7">
    <source>
        <dbReference type="PROSITE-ProRule" id="PRU00283"/>
    </source>
</evidence>
<evidence type="ECO:0000256" key="5">
    <source>
        <dbReference type="ARBA" id="ARBA00023175"/>
    </source>
</evidence>
<evidence type="ECO:0000256" key="1">
    <source>
        <dbReference type="ARBA" id="ARBA00004245"/>
    </source>
</evidence>
<evidence type="ECO:0000256" key="3">
    <source>
        <dbReference type="ARBA" id="ARBA00022840"/>
    </source>
</evidence>
<dbReference type="InterPro" id="IPR001752">
    <property type="entry name" value="Kinesin_motor_dom"/>
</dbReference>
<dbReference type="GO" id="GO:0005524">
    <property type="term" value="F:ATP binding"/>
    <property type="evidence" value="ECO:0007669"/>
    <property type="project" value="UniProtKB-KW"/>
</dbReference>
<comment type="caution">
    <text evidence="7">Lacks conserved residue(s) required for the propagation of feature annotation.</text>
</comment>
<evidence type="ECO:0000256" key="2">
    <source>
        <dbReference type="ARBA" id="ARBA00022741"/>
    </source>
</evidence>
<dbReference type="PROSITE" id="PS50067">
    <property type="entry name" value="KINESIN_MOTOR_2"/>
    <property type="match status" value="1"/>
</dbReference>
<keyword evidence="5" id="KW-0505">Motor protein</keyword>
<evidence type="ECO:0000259" key="8">
    <source>
        <dbReference type="PROSITE" id="PS50067"/>
    </source>
</evidence>
<dbReference type="PANTHER" id="PTHR47968:SF75">
    <property type="entry name" value="CENTROMERE-ASSOCIATED PROTEIN E"/>
    <property type="match status" value="1"/>
</dbReference>
<dbReference type="GO" id="GO:0007018">
    <property type="term" value="P:microtubule-based movement"/>
    <property type="evidence" value="ECO:0007669"/>
    <property type="project" value="InterPro"/>
</dbReference>
<comment type="subcellular location">
    <subcellularLocation>
        <location evidence="1">Cytoplasm</location>
        <location evidence="1">Cytoskeleton</location>
    </subcellularLocation>
</comment>
<keyword evidence="6" id="KW-0206">Cytoskeleton</keyword>
<protein>
    <recommendedName>
        <fullName evidence="8">Kinesin motor domain-containing protein</fullName>
    </recommendedName>
</protein>
<feature type="domain" description="Kinesin motor" evidence="8">
    <location>
        <begin position="60"/>
        <end position="133"/>
    </location>
</feature>
<dbReference type="SUPFAM" id="SSF52540">
    <property type="entry name" value="P-loop containing nucleoside triphosphate hydrolases"/>
    <property type="match status" value="1"/>
</dbReference>
<dbReference type="GO" id="GO:0008017">
    <property type="term" value="F:microtubule binding"/>
    <property type="evidence" value="ECO:0007669"/>
    <property type="project" value="InterPro"/>
</dbReference>
<proteinExistence type="inferred from homology"/>
<comment type="similarity">
    <text evidence="7">Belongs to the TRAFAC class myosin-kinesin ATPase superfamily. Kinesin family.</text>
</comment>
<keyword evidence="2" id="KW-0547">Nucleotide-binding</keyword>
<dbReference type="Gene3D" id="3.40.850.10">
    <property type="entry name" value="Kinesin motor domain"/>
    <property type="match status" value="1"/>
</dbReference>
<sequence>MVVCHKQIPGHDIKSFYGLMLCGFKEEDPFHGVISIPVSFCILSEDSLYFSHKYLIMRDNIQVAVRMRPLISREVEGKAATYWKAKPPTAIYQINSPSVNFNFDRVFEGQEENAKVYEEFCSPIVKSVIDGFNESHCKSASKHYHGANSKAPENNLSVDMIWLLNRTLLLLINYFINSPSGLHVKSCPSRDPFSAFKQDSQKRLSCILKNMAQPLVRTPPEGKKMHAVHFQSISRMARLYVQIA</sequence>
<accession>A0A8X7B9P8</accession>
<dbReference type="InterPro" id="IPR027417">
    <property type="entry name" value="P-loop_NTPase"/>
</dbReference>
<evidence type="ECO:0000256" key="4">
    <source>
        <dbReference type="ARBA" id="ARBA00023054"/>
    </source>
</evidence>
<reference evidence="9" key="1">
    <citation type="submission" date="2020-08" db="EMBL/GenBank/DDBJ databases">
        <title>Multicomponent nature underlies the extraordinary mechanical properties of spider dragline silk.</title>
        <authorList>
            <person name="Kono N."/>
            <person name="Nakamura H."/>
            <person name="Mori M."/>
            <person name="Yoshida Y."/>
            <person name="Ohtoshi R."/>
            <person name="Malay A.D."/>
            <person name="Moran D.A.P."/>
            <person name="Tomita M."/>
            <person name="Numata K."/>
            <person name="Arakawa K."/>
        </authorList>
    </citation>
    <scope>NUCLEOTIDE SEQUENCE</scope>
</reference>
<dbReference type="InterPro" id="IPR036961">
    <property type="entry name" value="Kinesin_motor_dom_sf"/>
</dbReference>
<dbReference type="PANTHER" id="PTHR47968">
    <property type="entry name" value="CENTROMERE PROTEIN E"/>
    <property type="match status" value="1"/>
</dbReference>
<dbReference type="AlphaFoldDB" id="A0A8X7B9P8"/>
<keyword evidence="3" id="KW-0067">ATP-binding</keyword>
<dbReference type="GO" id="GO:0005874">
    <property type="term" value="C:microtubule"/>
    <property type="evidence" value="ECO:0007669"/>
    <property type="project" value="TreeGrafter"/>
</dbReference>
<gene>
    <name evidence="9" type="ORF">TNCV_1014391</name>
</gene>